<reference evidence="2" key="1">
    <citation type="submission" date="2014-09" db="EMBL/GenBank/DDBJ databases">
        <authorList>
            <person name="Mudge J."/>
            <person name="Ramaraj T."/>
            <person name="Lindquist I.E."/>
            <person name="Bharti A.K."/>
            <person name="Sundararajan A."/>
            <person name="Cameron C.T."/>
            <person name="Woodward J.E."/>
            <person name="May G.D."/>
            <person name="Brubaker C."/>
            <person name="Broadhvest J."/>
            <person name="Wilkins T.A."/>
        </authorList>
    </citation>
    <scope>NUCLEOTIDE SEQUENCE</scope>
    <source>
        <strain evidence="2">cv. AKA8401</strain>
    </source>
</reference>
<gene>
    <name evidence="1" type="ORF">F383_08624</name>
</gene>
<evidence type="ECO:0000313" key="2">
    <source>
        <dbReference type="Proteomes" id="UP000032142"/>
    </source>
</evidence>
<accession>A0A0B0NSF0</accession>
<protein>
    <submittedName>
        <fullName evidence="1">Uncharacterized protein</fullName>
    </submittedName>
</protein>
<dbReference type="EMBL" id="KN404121">
    <property type="protein sequence ID" value="KHG15587.1"/>
    <property type="molecule type" value="Genomic_DNA"/>
</dbReference>
<proteinExistence type="predicted"/>
<keyword evidence="2" id="KW-1185">Reference proteome</keyword>
<evidence type="ECO:0000313" key="1">
    <source>
        <dbReference type="EMBL" id="KHG15587.1"/>
    </source>
</evidence>
<dbReference type="Proteomes" id="UP000032142">
    <property type="component" value="Unassembled WGS sequence"/>
</dbReference>
<sequence length="26" mass="2980">MAEFSSMCCEFLLACVSSTVWLHLDR</sequence>
<dbReference type="AlphaFoldDB" id="A0A0B0NSF0"/>
<name>A0A0B0NSF0_GOSAR</name>
<organism evidence="1 2">
    <name type="scientific">Gossypium arboreum</name>
    <name type="common">Tree cotton</name>
    <name type="synonym">Gossypium nanking</name>
    <dbReference type="NCBI Taxonomy" id="29729"/>
    <lineage>
        <taxon>Eukaryota</taxon>
        <taxon>Viridiplantae</taxon>
        <taxon>Streptophyta</taxon>
        <taxon>Embryophyta</taxon>
        <taxon>Tracheophyta</taxon>
        <taxon>Spermatophyta</taxon>
        <taxon>Magnoliopsida</taxon>
        <taxon>eudicotyledons</taxon>
        <taxon>Gunneridae</taxon>
        <taxon>Pentapetalae</taxon>
        <taxon>rosids</taxon>
        <taxon>malvids</taxon>
        <taxon>Malvales</taxon>
        <taxon>Malvaceae</taxon>
        <taxon>Malvoideae</taxon>
        <taxon>Gossypium</taxon>
    </lineage>
</organism>